<name>A0ABP0QJ50_9DINO</name>
<evidence type="ECO:0000313" key="1">
    <source>
        <dbReference type="EMBL" id="CAK9088044.1"/>
    </source>
</evidence>
<accession>A0ABP0QJ50</accession>
<dbReference type="EMBL" id="CAXAMN010024595">
    <property type="protein sequence ID" value="CAK9088044.1"/>
    <property type="molecule type" value="Genomic_DNA"/>
</dbReference>
<protein>
    <submittedName>
        <fullName evidence="1">Uncharacterized protein</fullName>
    </submittedName>
</protein>
<evidence type="ECO:0000313" key="2">
    <source>
        <dbReference type="Proteomes" id="UP001642484"/>
    </source>
</evidence>
<proteinExistence type="predicted"/>
<keyword evidence="2" id="KW-1185">Reference proteome</keyword>
<dbReference type="Proteomes" id="UP001642484">
    <property type="component" value="Unassembled WGS sequence"/>
</dbReference>
<reference evidence="1 2" key="1">
    <citation type="submission" date="2024-02" db="EMBL/GenBank/DDBJ databases">
        <authorList>
            <person name="Chen Y."/>
            <person name="Shah S."/>
            <person name="Dougan E. K."/>
            <person name="Thang M."/>
            <person name="Chan C."/>
        </authorList>
    </citation>
    <scope>NUCLEOTIDE SEQUENCE [LARGE SCALE GENOMIC DNA]</scope>
</reference>
<sequence length="698" mass="79407">MDPKALRRDADRGQAAWDLKVQELADRGICLCQLLDFYALLGKSVMPGFHPARSTTNDVVRQAIIPLSAPSQRSEHGQAYACKVGEEERQPASRMVTHNWDNIFSHLVAAILADAFDVPSYGPFLMHLDEKLPALRDELAKRGQLDVSYWICAFTVNQHSSICGGFGPAPQGDDFAAWDRKRYDSVTGEAYPLCGCATPKFFNKDWDLTELNKFDPMMECMSLRYSDMRQVIAVDERLDLFTRAWCIAEMHMAHKLQILQRVKLYDLDMLVDTPHFEHLDIQKCKASRKEDEDEILSKIEDKARFNHEVKTLLSDPVDGILVSPLWHKSRELAMRSIELSDMLNFFGSLSTMMPHYDARLSTTSDVVRGAIIPNSVAFPRYRRSLERSTAHNSCTPRWPAFAFSTVLKPWGAAPACCFVSQNWQMPFATVLARITANALQRSTFGGVLESLCEGGSVEVLVEVAKHEVGSCAYWLDAFCINQHTSICGGNPAGDRDSVTGTQYYTCDCGNRKAWSLSFQCELNKSQEVLEILQLKMPSLRCIFLVDELHFAHLWCVGELLDAMLLDIPLEGMVQSYDSSGPRWDFRTFDLSQLQCYHGFLVPGQWNRDSLEATLHRLPYGVEHFNECMVYYCAKASHPPGPASLWQRFLHRLLCKRPPPAEPERLHVPPSRRRQGSIRMMEWAAPPWLQEQRQRHGRY</sequence>
<gene>
    <name evidence="1" type="ORF">CCMP2556_LOCUS42498</name>
</gene>
<comment type="caution">
    <text evidence="1">The sequence shown here is derived from an EMBL/GenBank/DDBJ whole genome shotgun (WGS) entry which is preliminary data.</text>
</comment>
<organism evidence="1 2">
    <name type="scientific">Durusdinium trenchii</name>
    <dbReference type="NCBI Taxonomy" id="1381693"/>
    <lineage>
        <taxon>Eukaryota</taxon>
        <taxon>Sar</taxon>
        <taxon>Alveolata</taxon>
        <taxon>Dinophyceae</taxon>
        <taxon>Suessiales</taxon>
        <taxon>Symbiodiniaceae</taxon>
        <taxon>Durusdinium</taxon>
    </lineage>
</organism>